<dbReference type="Gramene" id="rna41883">
    <property type="protein sequence ID" value="RHN47304.1"/>
    <property type="gene ID" value="gene41883"/>
</dbReference>
<sequence>MKQNISVNNGDSVFGHALLTSKQLTKLVEFVNLSILGELETWSKSQWQPKYM</sequence>
<organism evidence="1">
    <name type="scientific">Medicago truncatula</name>
    <name type="common">Barrel medic</name>
    <name type="synonym">Medicago tribuloides</name>
    <dbReference type="NCBI Taxonomy" id="3880"/>
    <lineage>
        <taxon>Eukaryota</taxon>
        <taxon>Viridiplantae</taxon>
        <taxon>Streptophyta</taxon>
        <taxon>Embryophyta</taxon>
        <taxon>Tracheophyta</taxon>
        <taxon>Spermatophyta</taxon>
        <taxon>Magnoliopsida</taxon>
        <taxon>eudicotyledons</taxon>
        <taxon>Gunneridae</taxon>
        <taxon>Pentapetalae</taxon>
        <taxon>rosids</taxon>
        <taxon>fabids</taxon>
        <taxon>Fabales</taxon>
        <taxon>Fabaceae</taxon>
        <taxon>Papilionoideae</taxon>
        <taxon>50 kb inversion clade</taxon>
        <taxon>NPAAA clade</taxon>
        <taxon>Hologalegina</taxon>
        <taxon>IRL clade</taxon>
        <taxon>Trifolieae</taxon>
        <taxon>Medicago</taxon>
    </lineage>
</organism>
<gene>
    <name evidence="1" type="ORF">MtrunA17_Chr7g0251501</name>
</gene>
<dbReference type="Proteomes" id="UP000265566">
    <property type="component" value="Chromosome 7"/>
</dbReference>
<reference evidence="1" key="1">
    <citation type="journal article" date="2018" name="Nat. Plants">
        <title>Whole-genome landscape of Medicago truncatula symbiotic genes.</title>
        <authorList>
            <person name="Pecrix Y."/>
            <person name="Gamas P."/>
            <person name="Carrere S."/>
        </authorList>
    </citation>
    <scope>NUCLEOTIDE SEQUENCE</scope>
    <source>
        <tissue evidence="1">Leaves</tissue>
    </source>
</reference>
<dbReference type="EMBL" id="PSQE01000007">
    <property type="protein sequence ID" value="RHN47304.1"/>
    <property type="molecule type" value="Genomic_DNA"/>
</dbReference>
<name>A0A396H6F1_MEDTR</name>
<evidence type="ECO:0000313" key="1">
    <source>
        <dbReference type="EMBL" id="RHN47304.1"/>
    </source>
</evidence>
<comment type="caution">
    <text evidence="1">The sequence shown here is derived from an EMBL/GenBank/DDBJ whole genome shotgun (WGS) entry which is preliminary data.</text>
</comment>
<protein>
    <submittedName>
        <fullName evidence="1">Uncharacterized protein</fullName>
    </submittedName>
</protein>
<dbReference type="AlphaFoldDB" id="A0A396H6F1"/>
<accession>A0A396H6F1</accession>
<proteinExistence type="predicted"/>